<organism evidence="2 3">
    <name type="scientific">Salinactinospora qingdaonensis</name>
    <dbReference type="NCBI Taxonomy" id="702744"/>
    <lineage>
        <taxon>Bacteria</taxon>
        <taxon>Bacillati</taxon>
        <taxon>Actinomycetota</taxon>
        <taxon>Actinomycetes</taxon>
        <taxon>Streptosporangiales</taxon>
        <taxon>Nocardiopsidaceae</taxon>
        <taxon>Salinactinospora</taxon>
    </lineage>
</organism>
<feature type="transmembrane region" description="Helical" evidence="1">
    <location>
        <begin position="28"/>
        <end position="61"/>
    </location>
</feature>
<gene>
    <name evidence="2" type="ORF">GCM10022402_10960</name>
</gene>
<keyword evidence="3" id="KW-1185">Reference proteome</keyword>
<evidence type="ECO:0008006" key="4">
    <source>
        <dbReference type="Google" id="ProtNLM"/>
    </source>
</evidence>
<dbReference type="RefSeq" id="WP_344967922.1">
    <property type="nucleotide sequence ID" value="NZ_BAABDD010000003.1"/>
</dbReference>
<feature type="transmembrane region" description="Helical" evidence="1">
    <location>
        <begin position="106"/>
        <end position="128"/>
    </location>
</feature>
<keyword evidence="1" id="KW-0472">Membrane</keyword>
<feature type="transmembrane region" description="Helical" evidence="1">
    <location>
        <begin position="67"/>
        <end position="86"/>
    </location>
</feature>
<accession>A0ABP7F8X1</accession>
<name>A0ABP7F8X1_9ACTN</name>
<evidence type="ECO:0000313" key="3">
    <source>
        <dbReference type="Proteomes" id="UP001500908"/>
    </source>
</evidence>
<keyword evidence="1" id="KW-1133">Transmembrane helix</keyword>
<proteinExistence type="predicted"/>
<dbReference type="Proteomes" id="UP001500908">
    <property type="component" value="Unassembled WGS sequence"/>
</dbReference>
<dbReference type="EMBL" id="BAABDD010000003">
    <property type="protein sequence ID" value="GAA3732067.1"/>
    <property type="molecule type" value="Genomic_DNA"/>
</dbReference>
<evidence type="ECO:0000313" key="2">
    <source>
        <dbReference type="EMBL" id="GAA3732067.1"/>
    </source>
</evidence>
<sequence length="131" mass="14171">MNLSRPNRQFLAPDSARGPSRQLPVLRIGVTGGLVGILCCVGPTVLALLGIVSAGTAFAWATDLYEGYAWWFRIAGLAVLAVLVWWSLRRRGQCSVAGVRRTRWRLAAVLGVAVATYLVLYALTTWLGTLA</sequence>
<keyword evidence="1" id="KW-0812">Transmembrane</keyword>
<comment type="caution">
    <text evidence="2">The sequence shown here is derived from an EMBL/GenBank/DDBJ whole genome shotgun (WGS) entry which is preliminary data.</text>
</comment>
<reference evidence="3" key="1">
    <citation type="journal article" date="2019" name="Int. J. Syst. Evol. Microbiol.">
        <title>The Global Catalogue of Microorganisms (GCM) 10K type strain sequencing project: providing services to taxonomists for standard genome sequencing and annotation.</title>
        <authorList>
            <consortium name="The Broad Institute Genomics Platform"/>
            <consortium name="The Broad Institute Genome Sequencing Center for Infectious Disease"/>
            <person name="Wu L."/>
            <person name="Ma J."/>
        </authorList>
    </citation>
    <scope>NUCLEOTIDE SEQUENCE [LARGE SCALE GENOMIC DNA]</scope>
    <source>
        <strain evidence="3">JCM 17137</strain>
    </source>
</reference>
<evidence type="ECO:0000256" key="1">
    <source>
        <dbReference type="SAM" id="Phobius"/>
    </source>
</evidence>
<protein>
    <recommendedName>
        <fullName evidence="4">Mercuric ion transport protein</fullName>
    </recommendedName>
</protein>